<gene>
    <name evidence="1" type="ORF">HEK616_83950</name>
</gene>
<evidence type="ECO:0008006" key="3">
    <source>
        <dbReference type="Google" id="ProtNLM"/>
    </source>
</evidence>
<reference evidence="1" key="1">
    <citation type="submission" date="2022-06" db="EMBL/GenBank/DDBJ databases">
        <title>Complete genome sequence of Streptomyces nigrescens HEK616.</title>
        <authorList>
            <person name="Asamizu S."/>
            <person name="Onaka H."/>
        </authorList>
    </citation>
    <scope>NUCLEOTIDE SEQUENCE</scope>
    <source>
        <strain evidence="1">HEK616</strain>
        <plasmid evidence="1">SNP1</plasmid>
    </source>
</reference>
<sequence>MAQRHKKMLPEGAREVLLEEVNSARDRMTVEWLSDGGLRIGEFCGLHLVGDGQELGGASA</sequence>
<keyword evidence="1" id="KW-0614">Plasmid</keyword>
<protein>
    <recommendedName>
        <fullName evidence="3">Integrase</fullName>
    </recommendedName>
</protein>
<geneLocation type="plasmid" evidence="1 2">
    <name>SNP1</name>
</geneLocation>
<dbReference type="Proteomes" id="UP001059597">
    <property type="component" value="Plasmid SNP1"/>
</dbReference>
<organism evidence="1 2">
    <name type="scientific">Streptomyces nigrescens</name>
    <dbReference type="NCBI Taxonomy" id="1920"/>
    <lineage>
        <taxon>Bacteria</taxon>
        <taxon>Bacillati</taxon>
        <taxon>Actinomycetota</taxon>
        <taxon>Actinomycetes</taxon>
        <taxon>Kitasatosporales</taxon>
        <taxon>Streptomycetaceae</taxon>
        <taxon>Streptomyces</taxon>
    </lineage>
</organism>
<name>A0ABM8A849_STRNI</name>
<proteinExistence type="predicted"/>
<evidence type="ECO:0000313" key="1">
    <source>
        <dbReference type="EMBL" id="BDM74908.1"/>
    </source>
</evidence>
<dbReference type="EMBL" id="AP026074">
    <property type="protein sequence ID" value="BDM74908.1"/>
    <property type="molecule type" value="Genomic_DNA"/>
</dbReference>
<dbReference type="RefSeq" id="WP_315975523.1">
    <property type="nucleotide sequence ID" value="NZ_AP026074.1"/>
</dbReference>
<accession>A0ABM8A849</accession>
<keyword evidence="2" id="KW-1185">Reference proteome</keyword>
<evidence type="ECO:0000313" key="2">
    <source>
        <dbReference type="Proteomes" id="UP001059597"/>
    </source>
</evidence>